<gene>
    <name evidence="1" type="ORF">F4V45_03635</name>
</gene>
<dbReference type="PANTHER" id="PTHR43501">
    <property type="entry name" value="CYTOSOL NON-SPECIFIC DIPEPTIDASE"/>
    <property type="match status" value="1"/>
</dbReference>
<evidence type="ECO:0000313" key="1">
    <source>
        <dbReference type="EMBL" id="KAA8710073.1"/>
    </source>
</evidence>
<reference evidence="1 2" key="1">
    <citation type="submission" date="2019-09" db="EMBL/GenBank/DDBJ databases">
        <title>Draft genome sequence of various Type strains from the CCUG.</title>
        <authorList>
            <person name="Pineiro-Iglesias B."/>
            <person name="Tunovic T."/>
            <person name="Unosson C."/>
            <person name="Inganas E."/>
            <person name="Ohlen M."/>
            <person name="Cardew S."/>
            <person name="Jensie-Markopoulos S."/>
            <person name="Salva-Serra F."/>
            <person name="Jaen-Luchoro D."/>
            <person name="Karlsson R."/>
            <person name="Svensson-Stadler L."/>
            <person name="Chun J."/>
            <person name="Moore E."/>
        </authorList>
    </citation>
    <scope>NUCLEOTIDE SEQUENCE [LARGE SCALE GENOMIC DNA]</scope>
    <source>
        <strain evidence="1 2">CCUG 32756T</strain>
    </source>
</reference>
<dbReference type="Proteomes" id="UP000323707">
    <property type="component" value="Unassembled WGS sequence"/>
</dbReference>
<organism evidence="1 2">
    <name type="scientific">Helicobacter canis</name>
    <dbReference type="NCBI Taxonomy" id="29419"/>
    <lineage>
        <taxon>Bacteria</taxon>
        <taxon>Pseudomonadati</taxon>
        <taxon>Campylobacterota</taxon>
        <taxon>Epsilonproteobacteria</taxon>
        <taxon>Campylobacterales</taxon>
        <taxon>Helicobacteraceae</taxon>
        <taxon>Helicobacter</taxon>
    </lineage>
</organism>
<dbReference type="GO" id="GO:0006508">
    <property type="term" value="P:proteolysis"/>
    <property type="evidence" value="ECO:0007669"/>
    <property type="project" value="InterPro"/>
</dbReference>
<dbReference type="PANTHER" id="PTHR43501:SF1">
    <property type="entry name" value="CYTOSOL NON-SPECIFIC DIPEPTIDASE"/>
    <property type="match status" value="1"/>
</dbReference>
<dbReference type="Gene3D" id="3.40.630.10">
    <property type="entry name" value="Zn peptidases"/>
    <property type="match status" value="2"/>
</dbReference>
<dbReference type="GO" id="GO:0005829">
    <property type="term" value="C:cytosol"/>
    <property type="evidence" value="ECO:0007669"/>
    <property type="project" value="TreeGrafter"/>
</dbReference>
<dbReference type="AlphaFoldDB" id="A0A5M9QMY5"/>
<accession>A0A5M9QMY5</accession>
<protein>
    <submittedName>
        <fullName evidence="1">Aminoacyl-histidine dipeptidase</fullName>
    </submittedName>
</protein>
<comment type="caution">
    <text evidence="1">The sequence shown here is derived from an EMBL/GenBank/DDBJ whole genome shotgun (WGS) entry which is preliminary data.</text>
</comment>
<dbReference type="SUPFAM" id="SSF53187">
    <property type="entry name" value="Zn-dependent exopeptidases"/>
    <property type="match status" value="1"/>
</dbReference>
<proteinExistence type="predicted"/>
<dbReference type="GO" id="GO:0070573">
    <property type="term" value="F:metallodipeptidase activity"/>
    <property type="evidence" value="ECO:0007669"/>
    <property type="project" value="TreeGrafter"/>
</dbReference>
<dbReference type="PRINTS" id="PR00934">
    <property type="entry name" value="XHISDIPTASE"/>
</dbReference>
<dbReference type="RefSeq" id="WP_150337110.1">
    <property type="nucleotide sequence ID" value="NZ_JAERIX010000055.1"/>
</dbReference>
<evidence type="ECO:0000313" key="2">
    <source>
        <dbReference type="Proteomes" id="UP000323707"/>
    </source>
</evidence>
<dbReference type="PIRSF" id="PIRSF016599">
    <property type="entry name" value="Xaa-His_dipept"/>
    <property type="match status" value="1"/>
</dbReference>
<dbReference type="InterPro" id="IPR001160">
    <property type="entry name" value="Peptidase_M20C"/>
</dbReference>
<dbReference type="EMBL" id="VXKE01000010">
    <property type="protein sequence ID" value="KAA8710073.1"/>
    <property type="molecule type" value="Genomic_DNA"/>
</dbReference>
<sequence>MSALEYFYKLCSIPHRSYHTQAMREFLCAECERLGFRSVVDEAGNIYATKSSSALDSTLQVRPQARPKVCLQAHYDMVGVGAAGEDRALELVQDGQFLRAKDSSLGADNGAAIAAILWCMERGFSNFEVLFTNDEEVGLCGANALTMPIQAPFLLNLDSEVFGEVIVGCAGGFDAECSIAARTYSVWGGIYVESFGFSGGHSGVDIHKNIKSSLAEFFAVFGVISGYLSDKSGLILTHLLAGEKSNSIAVGLRAQAAFSTQETARSFTECMRTLEAVKHIDSTTYRIKRESSLDSSAWRVYVSECAGFVVRITEEPNAKAQVLGYELIALARFVGELRQGVWERDGHSVLSSLNVALARAHKQHIDFSLKARANKDDLLESIRASILEISGRFCQKPATISGFYAPWQRQLADDHPILRHILQAFEWRHTEISEIHAGLECGILQERFAQMGLEPVLMASIGPTILSPHSTQERLDIGSFEEFVVVLCRILKTLD</sequence>
<name>A0A5M9QMY5_9HELI</name>